<keyword evidence="2" id="KW-0732">Signal</keyword>
<gene>
    <name evidence="3" type="ORF">Nkreftii_003928</name>
</gene>
<dbReference type="Proteomes" id="UP000593737">
    <property type="component" value="Chromosome"/>
</dbReference>
<sequence length="725" mass="78679">MSAHMLFLLSVVLLATSCSGGEKHLPSSNPPEYDPNKVSTTPPAPPSTPSASVAKPTGQAFPPIQWPPLEPGPNDKGAWKPVPVKLDSLNLFNDKNPCEALSKIIQGLGSTQLFAGEDGQAVKTLLGAQADSIARALDQQLFDNFKAQLGPNVADCPSPGPAREGRLDESLHAPRLLLAMGPPQMSSQLAQAMAPGSEREGYTVTKGAMPILIPPDAVGRKSREWRIEEGNRPDNAGDRKGFSLINGGYAKKCPTPDPGEEGAYVVEGDYEFSLVVDQTINYSNMIRTEYNARSIHATLKGRIGDDARLQYVDLDASLVIGHGGTNAPTSFTHQHQHVRFVPDRGAGGMPSQFSNWSVSEWDSALAGTGQRDAMNMLLLAVTVFSGPFYLAAEVELNKPNTCVDIVFNPRTKTKKFEANALTAVKTELRTKKEQALVPAKFKETKERPREGNGRVSPREEESQLNRPATFTYQAPATTVQHSGFRVKAVSRAGVAEEKEGEWELAPSSYVLEFKSHIVQEPLNVVSSFGMQMSSNGFDAYVEATVPLHLRETDGEWVGEGMMRYATRTLTQPAQCEIRIHGTGTTTFQVNGGSIKLEPEPFSVQLIIFPGRSGEVAETHCSSANTPEKLKELFASQGVQGGEAHGVTEGGGWSSAFNITRFRTFKWERPKQGYEFGGWTPVRDSDVIAQKTMRVNCSIGLSTCREETTLILRLADEPGATASPPR</sequence>
<feature type="region of interest" description="Disordered" evidence="1">
    <location>
        <begin position="441"/>
        <end position="467"/>
    </location>
</feature>
<feature type="region of interest" description="Disordered" evidence="1">
    <location>
        <begin position="20"/>
        <end position="80"/>
    </location>
</feature>
<evidence type="ECO:0000256" key="2">
    <source>
        <dbReference type="SAM" id="SignalP"/>
    </source>
</evidence>
<proteinExistence type="predicted"/>
<evidence type="ECO:0000313" key="4">
    <source>
        <dbReference type="Proteomes" id="UP000593737"/>
    </source>
</evidence>
<feature type="signal peptide" evidence="2">
    <location>
        <begin position="1"/>
        <end position="20"/>
    </location>
</feature>
<dbReference type="AlphaFoldDB" id="A0A7S8FHM4"/>
<dbReference type="EMBL" id="CP047423">
    <property type="protein sequence ID" value="QPD06154.1"/>
    <property type="molecule type" value="Genomic_DNA"/>
</dbReference>
<evidence type="ECO:0000313" key="3">
    <source>
        <dbReference type="EMBL" id="QPD06154.1"/>
    </source>
</evidence>
<feature type="compositionally biased region" description="Basic and acidic residues" evidence="1">
    <location>
        <begin position="441"/>
        <end position="463"/>
    </location>
</feature>
<protein>
    <submittedName>
        <fullName evidence="3">Uncharacterized protein</fullName>
    </submittedName>
</protein>
<accession>A0A7S8FHM4</accession>
<feature type="chain" id="PRO_5032664340" evidence="2">
    <location>
        <begin position="21"/>
        <end position="725"/>
    </location>
</feature>
<reference evidence="3 4" key="1">
    <citation type="journal article" date="2020" name="ISME J.">
        <title>Enrichment and physiological characterization of a novel comammox Nitrospira indicates ammonium inhibition of complete nitrification.</title>
        <authorList>
            <person name="Sakoula D."/>
            <person name="Koch H."/>
            <person name="Frank J."/>
            <person name="Jetten M.S.M."/>
            <person name="van Kessel M.A.H.J."/>
            <person name="Lucker S."/>
        </authorList>
    </citation>
    <scope>NUCLEOTIDE SEQUENCE [LARGE SCALE GENOMIC DNA]</scope>
    <source>
        <strain evidence="3">Comreactor17</strain>
    </source>
</reference>
<name>A0A7S8FHM4_9BACT</name>
<evidence type="ECO:0000256" key="1">
    <source>
        <dbReference type="SAM" id="MobiDB-lite"/>
    </source>
</evidence>
<organism evidence="3 4">
    <name type="scientific">Candidatus Nitrospira kreftii</name>
    <dbReference type="NCBI Taxonomy" id="2652173"/>
    <lineage>
        <taxon>Bacteria</taxon>
        <taxon>Pseudomonadati</taxon>
        <taxon>Nitrospirota</taxon>
        <taxon>Nitrospiria</taxon>
        <taxon>Nitrospirales</taxon>
        <taxon>Nitrospiraceae</taxon>
        <taxon>Nitrospira</taxon>
    </lineage>
</organism>
<dbReference type="KEGG" id="nkf:Nkreftii_003928"/>